<feature type="transmembrane region" description="Helical" evidence="7">
    <location>
        <begin position="12"/>
        <end position="33"/>
    </location>
</feature>
<evidence type="ECO:0000259" key="8">
    <source>
        <dbReference type="PROSITE" id="PS50109"/>
    </source>
</evidence>
<evidence type="ECO:0000256" key="3">
    <source>
        <dbReference type="ARBA" id="ARBA00022553"/>
    </source>
</evidence>
<dbReference type="SMART" id="SM00387">
    <property type="entry name" value="HATPase_c"/>
    <property type="match status" value="1"/>
</dbReference>
<gene>
    <name evidence="9" type="ORF">K1X11_012760</name>
</gene>
<keyword evidence="6" id="KW-0902">Two-component regulatory system</keyword>
<dbReference type="InterPro" id="IPR050736">
    <property type="entry name" value="Sensor_HK_Regulatory"/>
</dbReference>
<dbReference type="Gene3D" id="3.30.565.10">
    <property type="entry name" value="Histidine kinase-like ATPase, C-terminal domain"/>
    <property type="match status" value="1"/>
</dbReference>
<dbReference type="InterPro" id="IPR036890">
    <property type="entry name" value="HATPase_C_sf"/>
</dbReference>
<evidence type="ECO:0000256" key="2">
    <source>
        <dbReference type="ARBA" id="ARBA00012438"/>
    </source>
</evidence>
<dbReference type="GO" id="GO:0016301">
    <property type="term" value="F:kinase activity"/>
    <property type="evidence" value="ECO:0007669"/>
    <property type="project" value="UniProtKB-KW"/>
</dbReference>
<dbReference type="InterPro" id="IPR004358">
    <property type="entry name" value="Sig_transdc_His_kin-like_C"/>
</dbReference>
<dbReference type="EC" id="2.7.13.3" evidence="2"/>
<reference evidence="9 10" key="1">
    <citation type="submission" date="2023-12" db="EMBL/GenBank/DDBJ databases">
        <title>Description of an unclassified Opitutus bacterium of Verrucomicrobiota.</title>
        <authorList>
            <person name="Zhang D.-F."/>
        </authorList>
    </citation>
    <scope>NUCLEOTIDE SEQUENCE [LARGE SCALE GENOMIC DNA]</scope>
    <source>
        <strain evidence="9 10">WL0086</strain>
    </source>
</reference>
<accession>A0ABZ1C1Z0</accession>
<dbReference type="Pfam" id="PF02518">
    <property type="entry name" value="HATPase_c"/>
    <property type="match status" value="1"/>
</dbReference>
<keyword evidence="3" id="KW-0597">Phosphoprotein</keyword>
<dbReference type="SUPFAM" id="SSF47384">
    <property type="entry name" value="Homodimeric domain of signal transducing histidine kinase"/>
    <property type="match status" value="1"/>
</dbReference>
<dbReference type="Gene3D" id="1.10.287.130">
    <property type="match status" value="1"/>
</dbReference>
<organism evidence="9 10">
    <name type="scientific">Actomonas aquatica</name>
    <dbReference type="NCBI Taxonomy" id="2866162"/>
    <lineage>
        <taxon>Bacteria</taxon>
        <taxon>Pseudomonadati</taxon>
        <taxon>Verrucomicrobiota</taxon>
        <taxon>Opitutia</taxon>
        <taxon>Opitutales</taxon>
        <taxon>Opitutaceae</taxon>
        <taxon>Actomonas</taxon>
    </lineage>
</organism>
<dbReference type="SMART" id="SM00388">
    <property type="entry name" value="HisKA"/>
    <property type="match status" value="1"/>
</dbReference>
<keyword evidence="7" id="KW-0812">Transmembrane</keyword>
<protein>
    <recommendedName>
        <fullName evidence="2">histidine kinase</fullName>
        <ecNumber evidence="2">2.7.13.3</ecNumber>
    </recommendedName>
</protein>
<dbReference type="InterPro" id="IPR005467">
    <property type="entry name" value="His_kinase_dom"/>
</dbReference>
<keyword evidence="4" id="KW-0808">Transferase</keyword>
<keyword evidence="5 9" id="KW-0418">Kinase</keyword>
<dbReference type="PANTHER" id="PTHR43711">
    <property type="entry name" value="TWO-COMPONENT HISTIDINE KINASE"/>
    <property type="match status" value="1"/>
</dbReference>
<dbReference type="Proteomes" id="UP000738431">
    <property type="component" value="Chromosome"/>
</dbReference>
<comment type="catalytic activity">
    <reaction evidence="1">
        <text>ATP + protein L-histidine = ADP + protein N-phospho-L-histidine.</text>
        <dbReference type="EC" id="2.7.13.3"/>
    </reaction>
</comment>
<evidence type="ECO:0000256" key="7">
    <source>
        <dbReference type="SAM" id="Phobius"/>
    </source>
</evidence>
<dbReference type="RefSeq" id="WP_221032783.1">
    <property type="nucleotide sequence ID" value="NZ_CP139781.1"/>
</dbReference>
<dbReference type="PROSITE" id="PS50109">
    <property type="entry name" value="HIS_KIN"/>
    <property type="match status" value="1"/>
</dbReference>
<dbReference type="SUPFAM" id="SSF55874">
    <property type="entry name" value="ATPase domain of HSP90 chaperone/DNA topoisomerase II/histidine kinase"/>
    <property type="match status" value="1"/>
</dbReference>
<name>A0ABZ1C1Z0_9BACT</name>
<evidence type="ECO:0000256" key="4">
    <source>
        <dbReference type="ARBA" id="ARBA00022679"/>
    </source>
</evidence>
<evidence type="ECO:0000256" key="5">
    <source>
        <dbReference type="ARBA" id="ARBA00022777"/>
    </source>
</evidence>
<dbReference type="CDD" id="cd00075">
    <property type="entry name" value="HATPase"/>
    <property type="match status" value="1"/>
</dbReference>
<proteinExistence type="predicted"/>
<dbReference type="InterPro" id="IPR003661">
    <property type="entry name" value="HisK_dim/P_dom"/>
</dbReference>
<evidence type="ECO:0000256" key="1">
    <source>
        <dbReference type="ARBA" id="ARBA00000085"/>
    </source>
</evidence>
<feature type="transmembrane region" description="Helical" evidence="7">
    <location>
        <begin position="244"/>
        <end position="263"/>
    </location>
</feature>
<evidence type="ECO:0000313" key="10">
    <source>
        <dbReference type="Proteomes" id="UP000738431"/>
    </source>
</evidence>
<sequence>MPPSRTRFRQVLPWLILSLLAVGAVIALALLHFTTTRTLHDEGNRARDSAAAEFEQRATQYLRTTRLAVLAELIAFHEEGLAYALERWNESNEVVVDTFLLPPGERVPAHIDAHSHEIEVKPLTALPDLPSDLGYQDENLENIRYAGRTAHPIAGFAASREDPDAPWVIWYRAGPSEPIRGAMVDTTPIMAELQTLLPDPTVAHVDSLYHRLEPNLKLPGFPARNFGFSLGTLAQNRLETANHIGLVAGLLLAGLITGVALLVRQSQRNTRDALRKTTFVSLVSHELRTPITSIRMFADMLADPALPAAKREKFTATIQRESTRLGHLIERLLAFNALEKGLPPPPRHPVELTALIRETIDTATPPLTAAGLTPELTLPTTPVTLATDAETVRQALLNLLDNAAKYAPSSGPLRIQLSTTDVHATLTVTDQGPGVPFSQRERIFEAFVQGHDRLTDKQPGLGLGLALSRAALRTIGGDLTVAPNFPADLPGATFTIRLPLA</sequence>
<dbReference type="CDD" id="cd00082">
    <property type="entry name" value="HisKA"/>
    <property type="match status" value="1"/>
</dbReference>
<dbReference type="Pfam" id="PF00512">
    <property type="entry name" value="HisKA"/>
    <property type="match status" value="1"/>
</dbReference>
<dbReference type="InterPro" id="IPR003594">
    <property type="entry name" value="HATPase_dom"/>
</dbReference>
<dbReference type="EMBL" id="CP139781">
    <property type="protein sequence ID" value="WRQ85676.1"/>
    <property type="molecule type" value="Genomic_DNA"/>
</dbReference>
<evidence type="ECO:0000313" key="9">
    <source>
        <dbReference type="EMBL" id="WRQ85676.1"/>
    </source>
</evidence>
<dbReference type="PANTHER" id="PTHR43711:SF1">
    <property type="entry name" value="HISTIDINE KINASE 1"/>
    <property type="match status" value="1"/>
</dbReference>
<dbReference type="PRINTS" id="PR00344">
    <property type="entry name" value="BCTRLSENSOR"/>
</dbReference>
<feature type="domain" description="Histidine kinase" evidence="8">
    <location>
        <begin position="282"/>
        <end position="501"/>
    </location>
</feature>
<evidence type="ECO:0000256" key="6">
    <source>
        <dbReference type="ARBA" id="ARBA00023012"/>
    </source>
</evidence>
<keyword evidence="7" id="KW-1133">Transmembrane helix</keyword>
<keyword evidence="7" id="KW-0472">Membrane</keyword>
<keyword evidence="10" id="KW-1185">Reference proteome</keyword>
<dbReference type="InterPro" id="IPR036097">
    <property type="entry name" value="HisK_dim/P_sf"/>
</dbReference>